<keyword evidence="2" id="KW-0238">DNA-binding</keyword>
<dbReference type="InterPro" id="IPR018062">
    <property type="entry name" value="HTH_AraC-typ_CS"/>
</dbReference>
<dbReference type="InterPro" id="IPR050204">
    <property type="entry name" value="AraC_XylS_family_regulators"/>
</dbReference>
<dbReference type="PANTHER" id="PTHR46796:SF6">
    <property type="entry name" value="ARAC SUBFAMILY"/>
    <property type="match status" value="1"/>
</dbReference>
<evidence type="ECO:0000256" key="3">
    <source>
        <dbReference type="ARBA" id="ARBA00023163"/>
    </source>
</evidence>
<dbReference type="GO" id="GO:0003700">
    <property type="term" value="F:DNA-binding transcription factor activity"/>
    <property type="evidence" value="ECO:0007669"/>
    <property type="project" value="InterPro"/>
</dbReference>
<dbReference type="PROSITE" id="PS01124">
    <property type="entry name" value="HTH_ARAC_FAMILY_2"/>
    <property type="match status" value="1"/>
</dbReference>
<sequence length="309" mass="35409">MLNADHLRGTDLQTLVENRTTYCLDALELNLFETHQVAEAVHLQFDQPVLASMIRGRKIMHLREDPGFAFLPGESILLPARERMRIDFPDATERQPTKCLALAIDEAEVNQVVQMMNDRRPRTDGAEWTASDYNVHFTQQPAITQLLQRLVFLCAEDHPNKDLFVRMHLRELLIRIMQTESRQYHLRTATDRATRSPLAAVITYVRNHLDEKLTVAQLSRIACMSESGFYRAFRNELDCSPVEFINRERLKLAASLLLDPDRSIREVALRCGFNSVSYFTRSFGEQFGRSPGAYQEEQVVLSLPSTGGK</sequence>
<dbReference type="RefSeq" id="WP_104420144.1">
    <property type="nucleotide sequence ID" value="NZ_PTJC01000006.1"/>
</dbReference>
<reference evidence="5 6" key="1">
    <citation type="submission" date="2018-02" db="EMBL/GenBank/DDBJ databases">
        <title>Genomic Encyclopedia of Archaeal and Bacterial Type Strains, Phase II (KMG-II): from individual species to whole genera.</title>
        <authorList>
            <person name="Goeker M."/>
        </authorList>
    </citation>
    <scope>NUCLEOTIDE SEQUENCE [LARGE SCALE GENOMIC DNA]</scope>
    <source>
        <strain evidence="5 6">DSM 29526</strain>
    </source>
</reference>
<proteinExistence type="predicted"/>
<dbReference type="Pfam" id="PF06719">
    <property type="entry name" value="AraC_N"/>
    <property type="match status" value="1"/>
</dbReference>
<accession>A0A2S6I396</accession>
<keyword evidence="3" id="KW-0804">Transcription</keyword>
<dbReference type="AlphaFoldDB" id="A0A2S6I396"/>
<evidence type="ECO:0000313" key="5">
    <source>
        <dbReference type="EMBL" id="PPK85654.1"/>
    </source>
</evidence>
<protein>
    <submittedName>
        <fullName evidence="5">AraC family transcriptional regulator</fullName>
    </submittedName>
</protein>
<evidence type="ECO:0000256" key="2">
    <source>
        <dbReference type="ARBA" id="ARBA00023125"/>
    </source>
</evidence>
<dbReference type="Pfam" id="PF12833">
    <property type="entry name" value="HTH_18"/>
    <property type="match status" value="1"/>
</dbReference>
<dbReference type="SMART" id="SM00342">
    <property type="entry name" value="HTH_ARAC"/>
    <property type="match status" value="1"/>
</dbReference>
<dbReference type="Gene3D" id="1.10.10.60">
    <property type="entry name" value="Homeodomain-like"/>
    <property type="match status" value="2"/>
</dbReference>
<dbReference type="InterPro" id="IPR009594">
    <property type="entry name" value="Tscrpt_reg_HTH_AraC_N"/>
</dbReference>
<dbReference type="PANTHER" id="PTHR46796">
    <property type="entry name" value="HTH-TYPE TRANSCRIPTIONAL ACTIVATOR RHAS-RELATED"/>
    <property type="match status" value="1"/>
</dbReference>
<dbReference type="InterPro" id="IPR020449">
    <property type="entry name" value="Tscrpt_reg_AraC-type_HTH"/>
</dbReference>
<name>A0A2S6I396_9BACT</name>
<dbReference type="Proteomes" id="UP000237662">
    <property type="component" value="Unassembled WGS sequence"/>
</dbReference>
<dbReference type="OrthoDB" id="9779074at2"/>
<keyword evidence="1" id="KW-0805">Transcription regulation</keyword>
<evidence type="ECO:0000256" key="1">
    <source>
        <dbReference type="ARBA" id="ARBA00023015"/>
    </source>
</evidence>
<dbReference type="PROSITE" id="PS00041">
    <property type="entry name" value="HTH_ARAC_FAMILY_1"/>
    <property type="match status" value="1"/>
</dbReference>
<dbReference type="SUPFAM" id="SSF46689">
    <property type="entry name" value="Homeodomain-like"/>
    <property type="match status" value="2"/>
</dbReference>
<dbReference type="InterPro" id="IPR009057">
    <property type="entry name" value="Homeodomain-like_sf"/>
</dbReference>
<organism evidence="5 6">
    <name type="scientific">Neolewinella xylanilytica</name>
    <dbReference type="NCBI Taxonomy" id="1514080"/>
    <lineage>
        <taxon>Bacteria</taxon>
        <taxon>Pseudomonadati</taxon>
        <taxon>Bacteroidota</taxon>
        <taxon>Saprospiria</taxon>
        <taxon>Saprospirales</taxon>
        <taxon>Lewinellaceae</taxon>
        <taxon>Neolewinella</taxon>
    </lineage>
</organism>
<feature type="domain" description="HTH araC/xylS-type" evidence="4">
    <location>
        <begin position="199"/>
        <end position="297"/>
    </location>
</feature>
<evidence type="ECO:0000313" key="6">
    <source>
        <dbReference type="Proteomes" id="UP000237662"/>
    </source>
</evidence>
<gene>
    <name evidence="5" type="ORF">CLV84_2557</name>
</gene>
<dbReference type="EMBL" id="PTJC01000006">
    <property type="protein sequence ID" value="PPK85654.1"/>
    <property type="molecule type" value="Genomic_DNA"/>
</dbReference>
<dbReference type="InterPro" id="IPR018060">
    <property type="entry name" value="HTH_AraC"/>
</dbReference>
<keyword evidence="6" id="KW-1185">Reference proteome</keyword>
<dbReference type="PRINTS" id="PR00032">
    <property type="entry name" value="HTHARAC"/>
</dbReference>
<comment type="caution">
    <text evidence="5">The sequence shown here is derived from an EMBL/GenBank/DDBJ whole genome shotgun (WGS) entry which is preliminary data.</text>
</comment>
<evidence type="ECO:0000259" key="4">
    <source>
        <dbReference type="PROSITE" id="PS01124"/>
    </source>
</evidence>
<dbReference type="GO" id="GO:0043565">
    <property type="term" value="F:sequence-specific DNA binding"/>
    <property type="evidence" value="ECO:0007669"/>
    <property type="project" value="InterPro"/>
</dbReference>